<sequence>MDINITTFRHHVQCRCSWHRFLRCMYIIFPFLEWTYSYRFKDWLLGDLLAGLSVGIVQIPQGPFFLVSALMINVLKERPFNYGHLVMGTFLKDDFTSPYFYTDYNRSLSVVQTTTFLTGIFQLSMGMFGVGFLATYLPEAMIGAYLAAVALHIMLSELTCVLGIVISFHAGPISFFYILGFTVFAHKINLVTENSATFIDMIPYSFLFPSVPVLDHFLPRVLLPAASLSFVSSFMLIFLGKKIASLHNYRINSNQDLIAIGLCNVVSSFFKSCVYTAAFARTIIQDKTGGRQQFASLVGAGVMLLLMVKVGQFFYDLPNAVLAGVILSNVMPYLETIYNLPTLWRQNQHDFVLWILTFLSAIFLGLDIGLLVSLVCAFFIFTVRSHRTKILTLGQIPNTNIYRSINDYREVTSIPGVKIFQCCNSITFVNVYHLKDKLLKEVGMVRVPLKEEEIFRLFNQNESHLHDKLCRCTCNCDELETPPRIIYTERFENKQNLDSSSINLVRCSHLDSINMSQSLSDDQVPNTGSSTSQRNQEQNYEDVEKVRLANHPSRNSLLPLPEATESQELSTIPYSDRSYQPSIHTIILDFSMVHYVDFQALVLLRQMCNAFQNANILVLMAGCHPSVVRMFEKNDFFDAGITKAQLFLSLHDAVLFASSRKFTELSELSDDESETVIQETYSDVNKNDIPRFKMGSNFPESKKNPSPSFAKAQQTVEEESEFDLEMEPMLESEQDVRLDSYLDQELENESELEPRSDLEPDTEPQSELELEPETEEQVVGSLVNAQARGAVGRGGAGTGAGRARARFWAAAGAGFAATPVRRRLAVTGLAMERKVLALQARKKRTKAKKDKAQRKSETQHRGSAPHSESDIPEQEEEILGSDDDEQEDPNDYCKGGYHLVKIGDLFNGRYHVIRKLGWGHFSTVWLSWDIQGKKFVAMKVVKSAEHYTETALDEIRLLKSVRNSDPNDPNREMVVQLLDDFKISGVNGTHICMVFEVLGHHLLKWIIKSNYQGLPLPCVKKIIQQVLQGLDYLHTKCRIIHTDIKPENILLSVNEQYIRRLAAEATEWQRSGAPPPSGSAVSTAPQPKPADKMSKNKKKKLKKKQKRQAELLEKRMQEIEEMEKESGPGQKRPNKQEDSESPVERPLKENPSNKMTQEKLEESSSIGQDQTLMEPGVEGGAAEINCNGVIEIINYTENSNKETLRLKEDLHNANDCGVQNLKQEPNLLSSQNGDSSTSQETDSCTPITSEVSDTMVCQTSSPVNQSFSEQDISQLQESIRAEIPCEDEQEQEHNGPLDNKGKSTAGNFLVNPLEPKNAEKLKVKIADLGNACWVHKHFTEDIQTRQYRSLEVLIGSGYNTPADIWSTACMAFELATGDYLFEPHSGEEYTRDEDHIALIIELLGKVPRKLIVAGKYSKEFFTKKGDLKHITKLKPWGLFEVLVEKYEWSQEEAAGFTDFLLPMLELIPEKRATAAECLRHPWLNS</sequence>
<feature type="compositionally biased region" description="Basic residues" evidence="21">
    <location>
        <begin position="1095"/>
        <end position="1106"/>
    </location>
</feature>
<name>A0AA41MXU3_SCICA</name>
<feature type="region of interest" description="Disordered" evidence="21">
    <location>
        <begin position="840"/>
        <end position="887"/>
    </location>
</feature>
<dbReference type="SMART" id="SM00220">
    <property type="entry name" value="S_TKc"/>
    <property type="match status" value="1"/>
</dbReference>
<feature type="transmembrane region" description="Helical" evidence="22">
    <location>
        <begin position="221"/>
        <end position="240"/>
    </location>
</feature>
<feature type="domain" description="STAS" evidence="24">
    <location>
        <begin position="407"/>
        <end position="657"/>
    </location>
</feature>
<dbReference type="InterPro" id="IPR008271">
    <property type="entry name" value="Ser/Thr_kinase_AS"/>
</dbReference>
<feature type="transmembrane region" description="Helical" evidence="22">
    <location>
        <begin position="50"/>
        <end position="75"/>
    </location>
</feature>
<feature type="transmembrane region" description="Helical" evidence="22">
    <location>
        <begin position="352"/>
        <end position="381"/>
    </location>
</feature>
<evidence type="ECO:0000256" key="20">
    <source>
        <dbReference type="PROSITE-ProRule" id="PRU10141"/>
    </source>
</evidence>
<dbReference type="Pfam" id="PF00069">
    <property type="entry name" value="Pkinase"/>
    <property type="match status" value="2"/>
</dbReference>
<evidence type="ECO:0000256" key="19">
    <source>
        <dbReference type="ARBA" id="ARBA00048679"/>
    </source>
</evidence>
<evidence type="ECO:0000256" key="4">
    <source>
        <dbReference type="ARBA" id="ARBA00012513"/>
    </source>
</evidence>
<evidence type="ECO:0000256" key="8">
    <source>
        <dbReference type="ARBA" id="ARBA00022679"/>
    </source>
</evidence>
<dbReference type="PROSITE" id="PS50801">
    <property type="entry name" value="STAS"/>
    <property type="match status" value="1"/>
</dbReference>
<dbReference type="PROSITE" id="PS00107">
    <property type="entry name" value="PROTEIN_KINASE_ATP"/>
    <property type="match status" value="1"/>
</dbReference>
<dbReference type="FunFam" id="1.10.510.10:FF:000105">
    <property type="entry name" value="SRSF protein kinase 2"/>
    <property type="match status" value="1"/>
</dbReference>
<feature type="transmembrane region" description="Helical" evidence="22">
    <location>
        <begin position="294"/>
        <end position="315"/>
    </location>
</feature>
<feature type="region of interest" description="Disordered" evidence="21">
    <location>
        <begin position="688"/>
        <end position="727"/>
    </location>
</feature>
<dbReference type="SUPFAM" id="SSF52091">
    <property type="entry name" value="SpoIIaa-like"/>
    <property type="match status" value="1"/>
</dbReference>
<feature type="compositionally biased region" description="Polar residues" evidence="21">
    <location>
        <begin position="704"/>
        <end position="715"/>
    </location>
</feature>
<evidence type="ECO:0000256" key="9">
    <source>
        <dbReference type="ARBA" id="ARBA00022692"/>
    </source>
</evidence>
<organism evidence="25 26">
    <name type="scientific">Sciurus carolinensis</name>
    <name type="common">Eastern gray squirrel</name>
    <dbReference type="NCBI Taxonomy" id="30640"/>
    <lineage>
        <taxon>Eukaryota</taxon>
        <taxon>Metazoa</taxon>
        <taxon>Chordata</taxon>
        <taxon>Craniata</taxon>
        <taxon>Vertebrata</taxon>
        <taxon>Euteleostomi</taxon>
        <taxon>Mammalia</taxon>
        <taxon>Eutheria</taxon>
        <taxon>Euarchontoglires</taxon>
        <taxon>Glires</taxon>
        <taxon>Rodentia</taxon>
        <taxon>Sciuromorpha</taxon>
        <taxon>Sciuridae</taxon>
        <taxon>Sciurinae</taxon>
        <taxon>Sciurini</taxon>
        <taxon>Sciurus</taxon>
    </lineage>
</organism>
<evidence type="ECO:0000256" key="2">
    <source>
        <dbReference type="ARBA" id="ARBA00004141"/>
    </source>
</evidence>
<keyword evidence="10 20" id="KW-0547">Nucleotide-binding</keyword>
<dbReference type="Pfam" id="PF00916">
    <property type="entry name" value="Sulfate_transp"/>
    <property type="match status" value="2"/>
</dbReference>
<evidence type="ECO:0000256" key="5">
    <source>
        <dbReference type="ARBA" id="ARBA00022490"/>
    </source>
</evidence>
<feature type="compositionally biased region" description="Polar residues" evidence="21">
    <location>
        <begin position="518"/>
        <end position="538"/>
    </location>
</feature>
<feature type="transmembrane region" description="Helical" evidence="22">
    <location>
        <begin position="116"/>
        <end position="136"/>
    </location>
</feature>
<feature type="compositionally biased region" description="Acidic residues" evidence="21">
    <location>
        <begin position="759"/>
        <end position="776"/>
    </location>
</feature>
<feature type="compositionally biased region" description="Basic residues" evidence="21">
    <location>
        <begin position="840"/>
        <end position="852"/>
    </location>
</feature>
<keyword evidence="6" id="KW-0723">Serine/threonine-protein kinase</keyword>
<feature type="compositionally biased region" description="Acidic residues" evidence="21">
    <location>
        <begin position="870"/>
        <end position="887"/>
    </location>
</feature>
<evidence type="ECO:0000256" key="13">
    <source>
        <dbReference type="ARBA" id="ARBA00022840"/>
    </source>
</evidence>
<dbReference type="InterPro" id="IPR000719">
    <property type="entry name" value="Prot_kinase_dom"/>
</dbReference>
<feature type="region of interest" description="Disordered" evidence="21">
    <location>
        <begin position="1226"/>
        <end position="1247"/>
    </location>
</feature>
<keyword evidence="13 20" id="KW-0067">ATP-binding</keyword>
<feature type="compositionally biased region" description="Basic and acidic residues" evidence="21">
    <location>
        <begin position="1107"/>
        <end position="1118"/>
    </location>
</feature>
<dbReference type="Proteomes" id="UP001166674">
    <property type="component" value="Unassembled WGS sequence"/>
</dbReference>
<dbReference type="PROSITE" id="PS00108">
    <property type="entry name" value="PROTEIN_KINASE_ST"/>
    <property type="match status" value="1"/>
</dbReference>
<feature type="transmembrane region" description="Helical" evidence="22">
    <location>
        <begin position="21"/>
        <end position="38"/>
    </location>
</feature>
<evidence type="ECO:0000256" key="1">
    <source>
        <dbReference type="ARBA" id="ARBA00004123"/>
    </source>
</evidence>
<dbReference type="GO" id="GO:0035556">
    <property type="term" value="P:intracellular signal transduction"/>
    <property type="evidence" value="ECO:0007669"/>
    <property type="project" value="TreeGrafter"/>
</dbReference>
<dbReference type="InterPro" id="IPR002645">
    <property type="entry name" value="STAS_dom"/>
</dbReference>
<evidence type="ECO:0000256" key="21">
    <source>
        <dbReference type="SAM" id="MobiDB-lite"/>
    </source>
</evidence>
<keyword evidence="5" id="KW-0963">Cytoplasm</keyword>
<dbReference type="InterPro" id="IPR051334">
    <property type="entry name" value="SRPK"/>
</dbReference>
<keyword evidence="9 22" id="KW-0812">Transmembrane</keyword>
<evidence type="ECO:0000256" key="6">
    <source>
        <dbReference type="ARBA" id="ARBA00022527"/>
    </source>
</evidence>
<dbReference type="PROSITE" id="PS50011">
    <property type="entry name" value="PROTEIN_KINASE_DOM"/>
    <property type="match status" value="1"/>
</dbReference>
<feature type="binding site" evidence="20">
    <location>
        <position position="939"/>
    </location>
    <ligand>
        <name>ATP</name>
        <dbReference type="ChEBI" id="CHEBI:30616"/>
    </ligand>
</feature>
<keyword evidence="16" id="KW-0539">Nucleus</keyword>
<reference evidence="25" key="1">
    <citation type="submission" date="2020-03" db="EMBL/GenBank/DDBJ databases">
        <title>Studies in the Genomics of Life Span.</title>
        <authorList>
            <person name="Glass D."/>
        </authorList>
    </citation>
    <scope>NUCLEOTIDE SEQUENCE</scope>
    <source>
        <strain evidence="25">SUZIE</strain>
        <tissue evidence="25">Muscle</tissue>
    </source>
</reference>
<dbReference type="FunFam" id="1.10.510.10:FF:000761">
    <property type="entry name" value="SRSF protein kinase 1"/>
    <property type="match status" value="1"/>
</dbReference>
<keyword evidence="12" id="KW-0221">Differentiation</keyword>
<evidence type="ECO:0000256" key="18">
    <source>
        <dbReference type="ARBA" id="ARBA00047899"/>
    </source>
</evidence>
<dbReference type="GO" id="GO:0016020">
    <property type="term" value="C:membrane"/>
    <property type="evidence" value="ECO:0007669"/>
    <property type="project" value="UniProtKB-SubCell"/>
</dbReference>
<protein>
    <recommendedName>
        <fullName evidence="4">non-specific serine/threonine protein kinase</fullName>
        <ecNumber evidence="4">2.7.11.1</ecNumber>
    </recommendedName>
</protein>
<feature type="domain" description="Protein kinase" evidence="23">
    <location>
        <begin position="910"/>
        <end position="1483"/>
    </location>
</feature>
<dbReference type="Pfam" id="PF01740">
    <property type="entry name" value="STAS"/>
    <property type="match status" value="1"/>
</dbReference>
<keyword evidence="14 22" id="KW-1133">Transmembrane helix</keyword>
<dbReference type="SUPFAM" id="SSF56112">
    <property type="entry name" value="Protein kinase-like (PK-like)"/>
    <property type="match status" value="1"/>
</dbReference>
<dbReference type="GO" id="GO:0000245">
    <property type="term" value="P:spliceosomal complex assembly"/>
    <property type="evidence" value="ECO:0007669"/>
    <property type="project" value="TreeGrafter"/>
</dbReference>
<comment type="similarity">
    <text evidence="17">Belongs to the protein kinase superfamily. CMGC Ser/Thr protein kinase family.</text>
</comment>
<evidence type="ECO:0000256" key="17">
    <source>
        <dbReference type="ARBA" id="ARBA00023596"/>
    </source>
</evidence>
<feature type="region of interest" description="Disordered" evidence="21">
    <location>
        <begin position="518"/>
        <end position="541"/>
    </location>
</feature>
<evidence type="ECO:0000256" key="22">
    <source>
        <dbReference type="SAM" id="Phobius"/>
    </source>
</evidence>
<accession>A0AA41MXU3</accession>
<evidence type="ECO:0000256" key="10">
    <source>
        <dbReference type="ARBA" id="ARBA00022741"/>
    </source>
</evidence>
<dbReference type="GO" id="GO:0005524">
    <property type="term" value="F:ATP binding"/>
    <property type="evidence" value="ECO:0007669"/>
    <property type="project" value="UniProtKB-UniRule"/>
</dbReference>
<evidence type="ECO:0000256" key="7">
    <source>
        <dbReference type="ARBA" id="ARBA00022553"/>
    </source>
</evidence>
<comment type="catalytic activity">
    <reaction evidence="18">
        <text>L-threonyl-[protein] + ATP = O-phospho-L-threonyl-[protein] + ADP + H(+)</text>
        <dbReference type="Rhea" id="RHEA:46608"/>
        <dbReference type="Rhea" id="RHEA-COMP:11060"/>
        <dbReference type="Rhea" id="RHEA-COMP:11605"/>
        <dbReference type="ChEBI" id="CHEBI:15378"/>
        <dbReference type="ChEBI" id="CHEBI:30013"/>
        <dbReference type="ChEBI" id="CHEBI:30616"/>
        <dbReference type="ChEBI" id="CHEBI:61977"/>
        <dbReference type="ChEBI" id="CHEBI:456216"/>
        <dbReference type="EC" id="2.7.11.1"/>
    </reaction>
</comment>
<keyword evidence="7" id="KW-0597">Phosphoprotein</keyword>
<evidence type="ECO:0000256" key="14">
    <source>
        <dbReference type="ARBA" id="ARBA00022989"/>
    </source>
</evidence>
<dbReference type="InterPro" id="IPR036513">
    <property type="entry name" value="STAS_dom_sf"/>
</dbReference>
<dbReference type="EMBL" id="JAATJV010371099">
    <property type="protein sequence ID" value="MBZ3880116.1"/>
    <property type="molecule type" value="Genomic_DNA"/>
</dbReference>
<evidence type="ECO:0000259" key="23">
    <source>
        <dbReference type="PROSITE" id="PS50011"/>
    </source>
</evidence>
<feature type="region of interest" description="Disordered" evidence="21">
    <location>
        <begin position="745"/>
        <end position="779"/>
    </location>
</feature>
<feature type="transmembrane region" description="Helical" evidence="22">
    <location>
        <begin position="321"/>
        <end position="340"/>
    </location>
</feature>
<dbReference type="GO" id="GO:0004674">
    <property type="term" value="F:protein serine/threonine kinase activity"/>
    <property type="evidence" value="ECO:0007669"/>
    <property type="project" value="UniProtKB-KW"/>
</dbReference>
<dbReference type="Gene3D" id="3.30.200.20">
    <property type="entry name" value="Phosphorylase Kinase, domain 1"/>
    <property type="match status" value="1"/>
</dbReference>
<feature type="compositionally biased region" description="Basic and acidic residues" evidence="21">
    <location>
        <begin position="1134"/>
        <end position="1148"/>
    </location>
</feature>
<comment type="catalytic activity">
    <reaction evidence="19">
        <text>L-seryl-[protein] + ATP = O-phospho-L-seryl-[protein] + ADP + H(+)</text>
        <dbReference type="Rhea" id="RHEA:17989"/>
        <dbReference type="Rhea" id="RHEA-COMP:9863"/>
        <dbReference type="Rhea" id="RHEA-COMP:11604"/>
        <dbReference type="ChEBI" id="CHEBI:15378"/>
        <dbReference type="ChEBI" id="CHEBI:29999"/>
        <dbReference type="ChEBI" id="CHEBI:30616"/>
        <dbReference type="ChEBI" id="CHEBI:83421"/>
        <dbReference type="ChEBI" id="CHEBI:456216"/>
        <dbReference type="EC" id="2.7.11.1"/>
    </reaction>
</comment>
<evidence type="ECO:0000256" key="3">
    <source>
        <dbReference type="ARBA" id="ARBA00004496"/>
    </source>
</evidence>
<dbReference type="GO" id="GO:0050684">
    <property type="term" value="P:regulation of mRNA processing"/>
    <property type="evidence" value="ECO:0007669"/>
    <property type="project" value="TreeGrafter"/>
</dbReference>
<dbReference type="InterPro" id="IPR017441">
    <property type="entry name" value="Protein_kinase_ATP_BS"/>
</dbReference>
<keyword evidence="15 22" id="KW-0472">Membrane</keyword>
<evidence type="ECO:0000259" key="24">
    <source>
        <dbReference type="PROSITE" id="PS50801"/>
    </source>
</evidence>
<feature type="region of interest" description="Disordered" evidence="21">
    <location>
        <begin position="1068"/>
        <end position="1173"/>
    </location>
</feature>
<dbReference type="Gene3D" id="3.30.750.24">
    <property type="entry name" value="STAS domain"/>
    <property type="match status" value="1"/>
</dbReference>
<evidence type="ECO:0000256" key="12">
    <source>
        <dbReference type="ARBA" id="ARBA00022782"/>
    </source>
</evidence>
<keyword evidence="8" id="KW-0808">Transferase</keyword>
<gene>
    <name evidence="25" type="ORF">SUZIE_156330</name>
</gene>
<dbReference type="InterPro" id="IPR011547">
    <property type="entry name" value="SLC26A/SulP_dom"/>
</dbReference>
<dbReference type="InterPro" id="IPR011009">
    <property type="entry name" value="Kinase-like_dom_sf"/>
</dbReference>
<evidence type="ECO:0000256" key="15">
    <source>
        <dbReference type="ARBA" id="ARBA00023136"/>
    </source>
</evidence>
<dbReference type="GO" id="GO:0005737">
    <property type="term" value="C:cytoplasm"/>
    <property type="evidence" value="ECO:0007669"/>
    <property type="project" value="UniProtKB-SubCell"/>
</dbReference>
<dbReference type="FunFam" id="3.30.200.20:FF:000163">
    <property type="entry name" value="SRSF protein kinase 2 isoform X1"/>
    <property type="match status" value="1"/>
</dbReference>
<dbReference type="PANTHER" id="PTHR47634:SF4">
    <property type="entry name" value="SRSF PROTEIN KINASE 1"/>
    <property type="match status" value="1"/>
</dbReference>
<dbReference type="PANTHER" id="PTHR47634">
    <property type="entry name" value="PROTEIN KINASE DOMAIN-CONTAINING PROTEIN-RELATED"/>
    <property type="match status" value="1"/>
</dbReference>
<dbReference type="Gene3D" id="1.10.510.10">
    <property type="entry name" value="Transferase(Phosphotransferase) domain 1"/>
    <property type="match status" value="2"/>
</dbReference>
<feature type="transmembrane region" description="Helical" evidence="22">
    <location>
        <begin position="142"/>
        <end position="166"/>
    </location>
</feature>
<evidence type="ECO:0000256" key="16">
    <source>
        <dbReference type="ARBA" id="ARBA00023242"/>
    </source>
</evidence>
<dbReference type="CDD" id="cd07042">
    <property type="entry name" value="STAS_SulP_like_sulfate_transporter"/>
    <property type="match status" value="1"/>
</dbReference>
<dbReference type="EC" id="2.7.11.1" evidence="4"/>
<comment type="caution">
    <text evidence="25">The sequence shown here is derived from an EMBL/GenBank/DDBJ whole genome shotgun (WGS) entry which is preliminary data.</text>
</comment>
<feature type="transmembrane region" description="Helical" evidence="22">
    <location>
        <begin position="173"/>
        <end position="191"/>
    </location>
</feature>
<keyword evidence="11 25" id="KW-0418">Kinase</keyword>
<comment type="subcellular location">
    <subcellularLocation>
        <location evidence="3">Cytoplasm</location>
    </subcellularLocation>
    <subcellularLocation>
        <location evidence="2">Membrane</location>
        <topology evidence="2">Multi-pass membrane protein</topology>
    </subcellularLocation>
    <subcellularLocation>
        <location evidence="1">Nucleus</location>
    </subcellularLocation>
</comment>
<evidence type="ECO:0000313" key="25">
    <source>
        <dbReference type="EMBL" id="MBZ3880116.1"/>
    </source>
</evidence>
<dbReference type="GO" id="GO:0005634">
    <property type="term" value="C:nucleus"/>
    <property type="evidence" value="ECO:0007669"/>
    <property type="project" value="UniProtKB-SubCell"/>
</dbReference>
<dbReference type="GO" id="GO:0030154">
    <property type="term" value="P:cell differentiation"/>
    <property type="evidence" value="ECO:0007669"/>
    <property type="project" value="UniProtKB-KW"/>
</dbReference>
<evidence type="ECO:0000313" key="26">
    <source>
        <dbReference type="Proteomes" id="UP001166674"/>
    </source>
</evidence>
<keyword evidence="26" id="KW-1185">Reference proteome</keyword>
<evidence type="ECO:0000256" key="11">
    <source>
        <dbReference type="ARBA" id="ARBA00022777"/>
    </source>
</evidence>
<proteinExistence type="inferred from homology"/>
<feature type="compositionally biased region" description="Acidic residues" evidence="21">
    <location>
        <begin position="716"/>
        <end position="727"/>
    </location>
</feature>